<dbReference type="RefSeq" id="WP_354434801.1">
    <property type="nucleotide sequence ID" value="NZ_JBEPLY010000010.1"/>
</dbReference>
<evidence type="ECO:0000256" key="1">
    <source>
        <dbReference type="SAM" id="MobiDB-lite"/>
    </source>
</evidence>
<evidence type="ECO:0000313" key="2">
    <source>
        <dbReference type="EMBL" id="MET3600932.1"/>
    </source>
</evidence>
<dbReference type="EMBL" id="JBEPLY010000010">
    <property type="protein sequence ID" value="MET3600932.1"/>
    <property type="molecule type" value="Genomic_DNA"/>
</dbReference>
<comment type="caution">
    <text evidence="2">The sequence shown here is derived from an EMBL/GenBank/DDBJ whole genome shotgun (WGS) entry which is preliminary data.</text>
</comment>
<reference evidence="2 3" key="1">
    <citation type="submission" date="2024-06" db="EMBL/GenBank/DDBJ databases">
        <title>Genomic Encyclopedia of Type Strains, Phase IV (KMG-IV): sequencing the most valuable type-strain genomes for metagenomic binning, comparative biology and taxonomic classification.</title>
        <authorList>
            <person name="Goeker M."/>
        </authorList>
    </citation>
    <scope>NUCLEOTIDE SEQUENCE [LARGE SCALE GENOMIC DNA]</scope>
    <source>
        <strain evidence="2 3">DSM 28102</strain>
    </source>
</reference>
<evidence type="ECO:0000313" key="3">
    <source>
        <dbReference type="Proteomes" id="UP001549164"/>
    </source>
</evidence>
<proteinExistence type="predicted"/>
<organism evidence="2 3">
    <name type="scientific">Martelella mangrovi</name>
    <dbReference type="NCBI Taxonomy" id="1397477"/>
    <lineage>
        <taxon>Bacteria</taxon>
        <taxon>Pseudomonadati</taxon>
        <taxon>Pseudomonadota</taxon>
        <taxon>Alphaproteobacteria</taxon>
        <taxon>Hyphomicrobiales</taxon>
        <taxon>Aurantimonadaceae</taxon>
        <taxon>Martelella</taxon>
    </lineage>
</organism>
<dbReference type="Proteomes" id="UP001549164">
    <property type="component" value="Unassembled WGS sequence"/>
</dbReference>
<protein>
    <submittedName>
        <fullName evidence="2">Uncharacterized protein</fullName>
    </submittedName>
</protein>
<keyword evidence="3" id="KW-1185">Reference proteome</keyword>
<gene>
    <name evidence="2" type="ORF">ABID12_002883</name>
</gene>
<sequence>MSALTGDTDVFTAEKTAAARACVLFTATRQDDLPGIYTRAHAAAIETVLRELAEEGWILSQRRVFDPDAENRPMGIDTGFTHAHDFAGVFEAPSLDAALNGTVRLEKAGWSRAFKTEWMIGLREFAPVFGKGAHADRQWAFLALWEWNDQWCEASVDERNAYDLECDEAFKGDLDHEVNISGRMRLDIAHHWHHLGYWEIAGPDIADSAIRGHERVADFKFTTSRHIVGRIRPLSELIEPVHDKSDEKGDDKEKRHNG</sequence>
<accession>A0ABV2IFH8</accession>
<feature type="region of interest" description="Disordered" evidence="1">
    <location>
        <begin position="239"/>
        <end position="258"/>
    </location>
</feature>
<name>A0ABV2IFH8_9HYPH</name>